<accession>A0A9W8H3S1</accession>
<dbReference type="OrthoDB" id="5586226at2759"/>
<sequence>MGAAARIQARPLLGGLSLRALSLSAPLARSNKVPEEPAGAPHDAPPADALLERAALGAASAGPAAASSDPPKLHPNYGRLPMPDPLPARVEGKRVVVGTDFLKTLAKGGFIVDKSLACKALLESPNEAMRICLPRRFGKSFNLSVITQFFNPITTHDCVPGAGARDFTAAYTRRRQPFSGSLLQERHPAFFDEHFAAIPVIHLNFKSTGFLKTIRGV</sequence>
<evidence type="ECO:0008006" key="3">
    <source>
        <dbReference type="Google" id="ProtNLM"/>
    </source>
</evidence>
<dbReference type="PANTHER" id="PTHR34825:SF1">
    <property type="entry name" value="AAA-ATPASE-LIKE DOMAIN-CONTAINING PROTEIN"/>
    <property type="match status" value="1"/>
</dbReference>
<reference evidence="1" key="1">
    <citation type="submission" date="2022-07" db="EMBL/GenBank/DDBJ databases">
        <title>Phylogenomic reconstructions and comparative analyses of Kickxellomycotina fungi.</title>
        <authorList>
            <person name="Reynolds N.K."/>
            <person name="Stajich J.E."/>
            <person name="Barry K."/>
            <person name="Grigoriev I.V."/>
            <person name="Crous P."/>
            <person name="Smith M.E."/>
        </authorList>
    </citation>
    <scope>NUCLEOTIDE SEQUENCE</scope>
    <source>
        <strain evidence="1">NBRC 105414</strain>
    </source>
</reference>
<organism evidence="1 2">
    <name type="scientific">Coemansia javaensis</name>
    <dbReference type="NCBI Taxonomy" id="2761396"/>
    <lineage>
        <taxon>Eukaryota</taxon>
        <taxon>Fungi</taxon>
        <taxon>Fungi incertae sedis</taxon>
        <taxon>Zoopagomycota</taxon>
        <taxon>Kickxellomycotina</taxon>
        <taxon>Kickxellomycetes</taxon>
        <taxon>Kickxellales</taxon>
        <taxon>Kickxellaceae</taxon>
        <taxon>Coemansia</taxon>
    </lineage>
</organism>
<dbReference type="Proteomes" id="UP001140217">
    <property type="component" value="Unassembled WGS sequence"/>
</dbReference>
<evidence type="ECO:0000313" key="2">
    <source>
        <dbReference type="Proteomes" id="UP001140217"/>
    </source>
</evidence>
<proteinExistence type="predicted"/>
<dbReference type="AlphaFoldDB" id="A0A9W8H3S1"/>
<dbReference type="EMBL" id="JANBUL010000281">
    <property type="protein sequence ID" value="KAJ2777594.1"/>
    <property type="molecule type" value="Genomic_DNA"/>
</dbReference>
<gene>
    <name evidence="1" type="ORF">H4R18_005084</name>
</gene>
<protein>
    <recommendedName>
        <fullName evidence="3">AAA-ATPase-like domain-containing protein</fullName>
    </recommendedName>
</protein>
<evidence type="ECO:0000313" key="1">
    <source>
        <dbReference type="EMBL" id="KAJ2777594.1"/>
    </source>
</evidence>
<dbReference type="PANTHER" id="PTHR34825">
    <property type="entry name" value="CONSERVED PROTEIN, WITH A WEAK D-GALACTARATE DEHYDRATASE/ALTRONATE HYDROLASE DOMAIN"/>
    <property type="match status" value="1"/>
</dbReference>
<name>A0A9W8H3S1_9FUNG</name>
<comment type="caution">
    <text evidence="1">The sequence shown here is derived from an EMBL/GenBank/DDBJ whole genome shotgun (WGS) entry which is preliminary data.</text>
</comment>
<keyword evidence="2" id="KW-1185">Reference proteome</keyword>